<keyword evidence="4" id="KW-1185">Reference proteome</keyword>
<name>A0ABQ7QR36_PLUXY</name>
<feature type="signal peptide" evidence="2">
    <location>
        <begin position="1"/>
        <end position="21"/>
    </location>
</feature>
<gene>
    <name evidence="3" type="ORF">JYU34_007735</name>
</gene>
<sequence length="251" mass="26592">MVQQLRSVVITLACVCACAHAHMGYWGGQSSLQPVAGLYVKPSHDGITGDLYVAASEDNGVNSQWVSEQPINFMQSYAQGQSAVPISYSSSLTTAKSPLEEVITAQKRAVITNPQVQYTYPVGADGKPVLSYPYTMMAGAGTTAQYPEAAAAAYAGHPYSAFHYFYPYLMSAALANAMKELGVNEETTNAMATPAANTAASAWASSAYYPWQYMMDPTAWAQHAAAAAATTPAPAAQTQEAQTSNETANMQ</sequence>
<evidence type="ECO:0000313" key="4">
    <source>
        <dbReference type="Proteomes" id="UP000823941"/>
    </source>
</evidence>
<feature type="region of interest" description="Disordered" evidence="1">
    <location>
        <begin position="231"/>
        <end position="251"/>
    </location>
</feature>
<organism evidence="3 4">
    <name type="scientific">Plutella xylostella</name>
    <name type="common">Diamondback moth</name>
    <name type="synonym">Plutella maculipennis</name>
    <dbReference type="NCBI Taxonomy" id="51655"/>
    <lineage>
        <taxon>Eukaryota</taxon>
        <taxon>Metazoa</taxon>
        <taxon>Ecdysozoa</taxon>
        <taxon>Arthropoda</taxon>
        <taxon>Hexapoda</taxon>
        <taxon>Insecta</taxon>
        <taxon>Pterygota</taxon>
        <taxon>Neoptera</taxon>
        <taxon>Endopterygota</taxon>
        <taxon>Lepidoptera</taxon>
        <taxon>Glossata</taxon>
        <taxon>Ditrysia</taxon>
        <taxon>Yponomeutoidea</taxon>
        <taxon>Plutellidae</taxon>
        <taxon>Plutella</taxon>
    </lineage>
</organism>
<evidence type="ECO:0000256" key="2">
    <source>
        <dbReference type="SAM" id="SignalP"/>
    </source>
</evidence>
<evidence type="ECO:0000313" key="3">
    <source>
        <dbReference type="EMBL" id="KAG7307530.1"/>
    </source>
</evidence>
<protein>
    <recommendedName>
        <fullName evidence="5">Cuticular protein</fullName>
    </recommendedName>
</protein>
<evidence type="ECO:0008006" key="5">
    <source>
        <dbReference type="Google" id="ProtNLM"/>
    </source>
</evidence>
<feature type="compositionally biased region" description="Low complexity" evidence="1">
    <location>
        <begin position="231"/>
        <end position="243"/>
    </location>
</feature>
<keyword evidence="2" id="KW-0732">Signal</keyword>
<proteinExistence type="predicted"/>
<feature type="chain" id="PRO_5045316935" description="Cuticular protein" evidence="2">
    <location>
        <begin position="22"/>
        <end position="251"/>
    </location>
</feature>
<dbReference type="EMBL" id="JAHIBW010000010">
    <property type="protein sequence ID" value="KAG7307530.1"/>
    <property type="molecule type" value="Genomic_DNA"/>
</dbReference>
<evidence type="ECO:0000256" key="1">
    <source>
        <dbReference type="SAM" id="MobiDB-lite"/>
    </source>
</evidence>
<accession>A0ABQ7QR36</accession>
<comment type="caution">
    <text evidence="3">The sequence shown here is derived from an EMBL/GenBank/DDBJ whole genome shotgun (WGS) entry which is preliminary data.</text>
</comment>
<reference evidence="3 4" key="1">
    <citation type="submission" date="2021-06" db="EMBL/GenBank/DDBJ databases">
        <title>A haploid diamondback moth (Plutella xylostella L.) genome assembly resolves 31 chromosomes and identifies a diamide resistance mutation.</title>
        <authorList>
            <person name="Ward C.M."/>
            <person name="Perry K.D."/>
            <person name="Baker G."/>
            <person name="Powis K."/>
            <person name="Heckel D.G."/>
            <person name="Baxter S.W."/>
        </authorList>
    </citation>
    <scope>NUCLEOTIDE SEQUENCE [LARGE SCALE GENOMIC DNA]</scope>
    <source>
        <strain evidence="3 4">LV</strain>
        <tissue evidence="3">Single pupa</tissue>
    </source>
</reference>
<dbReference type="Proteomes" id="UP000823941">
    <property type="component" value="Chromosome 10"/>
</dbReference>